<gene>
    <name evidence="1" type="ORF">BUZ01_08565</name>
    <name evidence="2" type="ORF">BUZ14_11630</name>
</gene>
<protein>
    <submittedName>
        <fullName evidence="2">Toxin</fullName>
    </submittedName>
</protein>
<dbReference type="EMBL" id="QXRZ01000004">
    <property type="protein sequence ID" value="RIL42899.1"/>
    <property type="molecule type" value="Genomic_DNA"/>
</dbReference>
<name>A0A2T4SWQ5_STAGA</name>
<dbReference type="Proteomes" id="UP000265541">
    <property type="component" value="Unassembled WGS sequence"/>
</dbReference>
<proteinExistence type="predicted"/>
<dbReference type="AlphaFoldDB" id="A0A2T4SWQ5"/>
<accession>A0A2T4SWQ5</accession>
<organism evidence="2 3">
    <name type="scientific">Staphylococcus gallinarum</name>
    <dbReference type="NCBI Taxonomy" id="1293"/>
    <lineage>
        <taxon>Bacteria</taxon>
        <taxon>Bacillati</taxon>
        <taxon>Bacillota</taxon>
        <taxon>Bacilli</taxon>
        <taxon>Bacillales</taxon>
        <taxon>Staphylococcaceae</taxon>
        <taxon>Staphylococcus</taxon>
    </lineage>
</organism>
<dbReference type="EMBL" id="QYJN01000006">
    <property type="protein sequence ID" value="RIP33174.1"/>
    <property type="molecule type" value="Genomic_DNA"/>
</dbReference>
<dbReference type="RefSeq" id="WP_107512314.1">
    <property type="nucleotide sequence ID" value="NZ_JANILE010000004.1"/>
</dbReference>
<evidence type="ECO:0000313" key="4">
    <source>
        <dbReference type="Proteomes" id="UP000283576"/>
    </source>
</evidence>
<reference evidence="2" key="2">
    <citation type="submission" date="2018-09" db="EMBL/GenBank/DDBJ databases">
        <authorList>
            <person name="Parvin R."/>
            <person name="Begum J.A."/>
            <person name="Chowdhury E.H."/>
            <person name="Islam M.R."/>
            <person name="Harder T."/>
        </authorList>
    </citation>
    <scope>NUCLEOTIDE SEQUENCE</scope>
    <source>
        <strain evidence="2">SNUC 4781</strain>
    </source>
</reference>
<sequence>MGLYEDLCIANDNIEIKETSRLPNFQPGCYMNGEIFIKNNLPDTRKAEVLYEELGHHAKTYGNILDQSKWINRKFESYAVRHGYEASLPFHLIIEAYHYGVSNLYELSQYVQLSENYITKVLKFYKQKYGLDIYYKGYVIKFEPLQVFKHYEIN</sequence>
<comment type="caution">
    <text evidence="2">The sequence shown here is derived from an EMBL/GenBank/DDBJ whole genome shotgun (WGS) entry which is preliminary data.</text>
</comment>
<evidence type="ECO:0000313" key="1">
    <source>
        <dbReference type="EMBL" id="RIL42899.1"/>
    </source>
</evidence>
<evidence type="ECO:0000313" key="3">
    <source>
        <dbReference type="Proteomes" id="UP000265541"/>
    </source>
</evidence>
<dbReference type="Proteomes" id="UP000283576">
    <property type="component" value="Unassembled WGS sequence"/>
</dbReference>
<dbReference type="OrthoDB" id="1707128at2"/>
<evidence type="ECO:0000313" key="2">
    <source>
        <dbReference type="EMBL" id="RIP33174.1"/>
    </source>
</evidence>
<reference evidence="3 4" key="1">
    <citation type="journal article" date="2016" name="Front. Microbiol.">
        <title>Comprehensive Phylogenetic Analysis of Bovine Non-aureus Staphylococci Species Based on Whole-Genome Sequencing.</title>
        <authorList>
            <person name="Naushad S."/>
            <person name="Barkema H.W."/>
            <person name="Luby C."/>
            <person name="Condas L.A."/>
            <person name="Nobrega D.B."/>
            <person name="Carson D.A."/>
            <person name="De Buck J."/>
        </authorList>
    </citation>
    <scope>NUCLEOTIDE SEQUENCE [LARGE SCALE GENOMIC DNA]</scope>
    <source>
        <strain evidence="1 4">SNUC 1388</strain>
        <strain evidence="2 3">SNUC 4781</strain>
    </source>
</reference>